<sequence>MTNHKKTKKVLKKQLTPSQRFGSLLMPLAACLAIAGLIYTVWTFQSAHAAKPRAIKYSISITDIGFRPSTMQGETGVPIKIHVKNLGTKEHNFVLPGYFIFSPNLHAGESTDIEFTPDKKGIFPFYSDTPGNPEPGLQGRLTVR</sequence>
<dbReference type="Gene3D" id="2.60.40.420">
    <property type="entry name" value="Cupredoxins - blue copper proteins"/>
    <property type="match status" value="1"/>
</dbReference>
<dbReference type="EMBL" id="CP089291">
    <property type="protein sequence ID" value="UOF90520.1"/>
    <property type="molecule type" value="Genomic_DNA"/>
</dbReference>
<keyword evidence="1" id="KW-0812">Transmembrane</keyword>
<reference evidence="3" key="1">
    <citation type="submission" date="2021-12" db="EMBL/GenBank/DDBJ databases">
        <title>Alicyclobacillaceae gen. nov., sp. nov., isolated from chalcocite enrichment system.</title>
        <authorList>
            <person name="Jiang Z."/>
        </authorList>
    </citation>
    <scope>NUCLEOTIDE SEQUENCE</scope>
    <source>
        <strain evidence="3">MYW30-H2</strain>
    </source>
</reference>
<keyword evidence="4" id="KW-1185">Reference proteome</keyword>
<evidence type="ECO:0000256" key="1">
    <source>
        <dbReference type="SAM" id="Phobius"/>
    </source>
</evidence>
<dbReference type="InterPro" id="IPR028096">
    <property type="entry name" value="EfeO_Cupredoxin"/>
</dbReference>
<dbReference type="RefSeq" id="WP_347437217.1">
    <property type="nucleotide sequence ID" value="NZ_CP089291.1"/>
</dbReference>
<feature type="domain" description="EfeO-type cupredoxin-like" evidence="2">
    <location>
        <begin position="37"/>
        <end position="132"/>
    </location>
</feature>
<evidence type="ECO:0000313" key="4">
    <source>
        <dbReference type="Proteomes" id="UP000830167"/>
    </source>
</evidence>
<gene>
    <name evidence="3" type="ORF">LSG31_22130</name>
</gene>
<feature type="transmembrane region" description="Helical" evidence="1">
    <location>
        <begin position="21"/>
        <end position="42"/>
    </location>
</feature>
<organism evidence="3 4">
    <name type="scientific">Fodinisporobacter ferrooxydans</name>
    <dbReference type="NCBI Taxonomy" id="2901836"/>
    <lineage>
        <taxon>Bacteria</taxon>
        <taxon>Bacillati</taxon>
        <taxon>Bacillota</taxon>
        <taxon>Bacilli</taxon>
        <taxon>Bacillales</taxon>
        <taxon>Alicyclobacillaceae</taxon>
        <taxon>Fodinisporobacter</taxon>
    </lineage>
</organism>
<evidence type="ECO:0000313" key="3">
    <source>
        <dbReference type="EMBL" id="UOF90520.1"/>
    </source>
</evidence>
<dbReference type="Proteomes" id="UP000830167">
    <property type="component" value="Chromosome"/>
</dbReference>
<dbReference type="SUPFAM" id="SSF49503">
    <property type="entry name" value="Cupredoxins"/>
    <property type="match status" value="1"/>
</dbReference>
<dbReference type="InterPro" id="IPR008972">
    <property type="entry name" value="Cupredoxin"/>
</dbReference>
<protein>
    <submittedName>
        <fullName evidence="3">Cupredoxin domain-containing protein</fullName>
    </submittedName>
</protein>
<keyword evidence="1" id="KW-1133">Transmembrane helix</keyword>
<evidence type="ECO:0000259" key="2">
    <source>
        <dbReference type="Pfam" id="PF13473"/>
    </source>
</evidence>
<accession>A0ABY4CJ28</accession>
<dbReference type="Pfam" id="PF13473">
    <property type="entry name" value="Cupredoxin_1"/>
    <property type="match status" value="1"/>
</dbReference>
<name>A0ABY4CJ28_9BACL</name>
<keyword evidence="1" id="KW-0472">Membrane</keyword>
<proteinExistence type="predicted"/>